<feature type="compositionally biased region" description="Basic and acidic residues" evidence="7">
    <location>
        <begin position="2569"/>
        <end position="2581"/>
    </location>
</feature>
<keyword evidence="8" id="KW-0472">Membrane</keyword>
<dbReference type="GO" id="GO:0022626">
    <property type="term" value="C:cytosolic ribosome"/>
    <property type="evidence" value="ECO:0007669"/>
    <property type="project" value="UniProtKB-ARBA"/>
</dbReference>
<dbReference type="Pfam" id="PF00237">
    <property type="entry name" value="Ribosomal_L22"/>
    <property type="match status" value="1"/>
</dbReference>
<dbReference type="FunFam" id="3.90.470.10:FF:000003">
    <property type="entry name" value="60S ribosomal protein L17"/>
    <property type="match status" value="1"/>
</dbReference>
<feature type="compositionally biased region" description="Low complexity" evidence="7">
    <location>
        <begin position="2608"/>
        <end position="2623"/>
    </location>
</feature>
<feature type="transmembrane region" description="Helical" evidence="8">
    <location>
        <begin position="46"/>
        <end position="67"/>
    </location>
</feature>
<feature type="compositionally biased region" description="Basic residues" evidence="7">
    <location>
        <begin position="3710"/>
        <end position="3725"/>
    </location>
</feature>
<dbReference type="NCBIfam" id="TIGR01038">
    <property type="entry name" value="uL22_arch_euk"/>
    <property type="match status" value="1"/>
</dbReference>
<feature type="region of interest" description="Disordered" evidence="7">
    <location>
        <begin position="1560"/>
        <end position="1583"/>
    </location>
</feature>
<dbReference type="WBParaSite" id="ALUE_0000827601-mRNA-1">
    <property type="protein sequence ID" value="ALUE_0000827601-mRNA-1"/>
    <property type="gene ID" value="ALUE_0000827601"/>
</dbReference>
<dbReference type="InterPro" id="IPR036394">
    <property type="entry name" value="Ribosomal_uL22_sf"/>
</dbReference>
<dbReference type="PANTHER" id="PTHR31640:SF1">
    <property type="entry name" value="BRIDGE-LIKE LIPID TRANSFER PROTEIN FAMILY MEMBER 1"/>
    <property type="match status" value="1"/>
</dbReference>
<evidence type="ECO:0000256" key="1">
    <source>
        <dbReference type="ARBA" id="ARBA00009451"/>
    </source>
</evidence>
<evidence type="ECO:0000256" key="4">
    <source>
        <dbReference type="ARBA" id="ARBA00035207"/>
    </source>
</evidence>
<dbReference type="SUPFAM" id="SSF54843">
    <property type="entry name" value="Ribosomal protein L22"/>
    <property type="match status" value="1"/>
</dbReference>
<name>A0A9J2PF41_ASCLU</name>
<evidence type="ECO:0000256" key="6">
    <source>
        <dbReference type="RuleBase" id="RU004005"/>
    </source>
</evidence>
<keyword evidence="10" id="KW-1185">Reference proteome</keyword>
<dbReference type="GO" id="GO:0048488">
    <property type="term" value="P:synaptic vesicle endocytosis"/>
    <property type="evidence" value="ECO:0007669"/>
    <property type="project" value="TreeGrafter"/>
</dbReference>
<reference evidence="11" key="1">
    <citation type="submission" date="2023-03" db="UniProtKB">
        <authorList>
            <consortium name="WormBaseParasite"/>
        </authorList>
    </citation>
    <scope>IDENTIFICATION</scope>
</reference>
<keyword evidence="2 6" id="KW-0689">Ribosomal protein</keyword>
<dbReference type="InterPro" id="IPR047104">
    <property type="entry name" value="BLTP1_N"/>
</dbReference>
<evidence type="ECO:0000313" key="11">
    <source>
        <dbReference type="WBParaSite" id="ALUE_0000827601-mRNA-1"/>
    </source>
</evidence>
<dbReference type="GO" id="GO:0006412">
    <property type="term" value="P:translation"/>
    <property type="evidence" value="ECO:0007669"/>
    <property type="project" value="InterPro"/>
</dbReference>
<keyword evidence="8" id="KW-1133">Transmembrane helix</keyword>
<dbReference type="PANTHER" id="PTHR31640">
    <property type="entry name" value="TRANSMEMBRANE PROTEIN KIAA1109"/>
    <property type="match status" value="1"/>
</dbReference>
<evidence type="ECO:0000256" key="5">
    <source>
        <dbReference type="ARBA" id="ARBA00035325"/>
    </source>
</evidence>
<feature type="domain" description="Bridge-like lipid transfer protein family member 1 C-terminal" evidence="9">
    <location>
        <begin position="2988"/>
        <end position="3534"/>
    </location>
</feature>
<dbReference type="Pfam" id="PF20413">
    <property type="entry name" value="BLTP1_N"/>
    <property type="match status" value="2"/>
</dbReference>
<proteinExistence type="inferred from homology"/>
<feature type="region of interest" description="Disordered" evidence="7">
    <location>
        <begin position="2564"/>
        <end position="2638"/>
    </location>
</feature>
<dbReference type="InterPro" id="IPR057265">
    <property type="entry name" value="Ribosomal_uL22_arc-type"/>
</dbReference>
<dbReference type="InterPro" id="IPR001063">
    <property type="entry name" value="Ribosomal_uL22"/>
</dbReference>
<feature type="region of interest" description="Disordered" evidence="7">
    <location>
        <begin position="2972"/>
        <end position="2992"/>
    </location>
</feature>
<dbReference type="CDD" id="cd00336">
    <property type="entry name" value="Ribosomal_L22"/>
    <property type="match status" value="1"/>
</dbReference>
<keyword evidence="8" id="KW-0812">Transmembrane</keyword>
<feature type="compositionally biased region" description="Acidic residues" evidence="7">
    <location>
        <begin position="2478"/>
        <end position="2487"/>
    </location>
</feature>
<evidence type="ECO:0000259" key="9">
    <source>
        <dbReference type="SMART" id="SM01220"/>
    </source>
</evidence>
<dbReference type="HAMAP" id="MF_01331_A">
    <property type="entry name" value="Ribosomal_uL22_A"/>
    <property type="match status" value="1"/>
</dbReference>
<organism evidence="10 11">
    <name type="scientific">Ascaris lumbricoides</name>
    <name type="common">Giant roundworm</name>
    <dbReference type="NCBI Taxonomy" id="6252"/>
    <lineage>
        <taxon>Eukaryota</taxon>
        <taxon>Metazoa</taxon>
        <taxon>Ecdysozoa</taxon>
        <taxon>Nematoda</taxon>
        <taxon>Chromadorea</taxon>
        <taxon>Rhabditida</taxon>
        <taxon>Spirurina</taxon>
        <taxon>Ascaridomorpha</taxon>
        <taxon>Ascaridoidea</taxon>
        <taxon>Ascarididae</taxon>
        <taxon>Ascaris</taxon>
    </lineage>
</organism>
<dbReference type="Pfam" id="PF25040">
    <property type="entry name" value="BLTP1_C"/>
    <property type="match status" value="5"/>
</dbReference>
<protein>
    <recommendedName>
        <fullName evidence="4">Large ribosomal subunit protein uL22</fullName>
    </recommendedName>
    <alternativeName>
        <fullName evidence="5">60S ribosomal protein L17</fullName>
    </alternativeName>
</protein>
<evidence type="ECO:0000313" key="10">
    <source>
        <dbReference type="Proteomes" id="UP000036681"/>
    </source>
</evidence>
<dbReference type="GO" id="GO:0015934">
    <property type="term" value="C:large ribosomal subunit"/>
    <property type="evidence" value="ECO:0007669"/>
    <property type="project" value="InterPro"/>
</dbReference>
<feature type="region of interest" description="Disordered" evidence="7">
    <location>
        <begin position="2465"/>
        <end position="2487"/>
    </location>
</feature>
<dbReference type="GO" id="GO:0098793">
    <property type="term" value="C:presynapse"/>
    <property type="evidence" value="ECO:0007669"/>
    <property type="project" value="GOC"/>
</dbReference>
<dbReference type="GO" id="GO:0003735">
    <property type="term" value="F:structural constituent of ribosome"/>
    <property type="evidence" value="ECO:0007669"/>
    <property type="project" value="InterPro"/>
</dbReference>
<dbReference type="Gene3D" id="3.90.470.10">
    <property type="entry name" value="Ribosomal protein L22/L17"/>
    <property type="match status" value="1"/>
</dbReference>
<feature type="region of interest" description="Disordered" evidence="7">
    <location>
        <begin position="3698"/>
        <end position="3725"/>
    </location>
</feature>
<dbReference type="Proteomes" id="UP000036681">
    <property type="component" value="Unplaced"/>
</dbReference>
<dbReference type="NCBIfam" id="NF003260">
    <property type="entry name" value="PRK04223.1"/>
    <property type="match status" value="1"/>
</dbReference>
<dbReference type="InterPro" id="IPR005721">
    <property type="entry name" value="Ribosomal_uL22_euk/arc"/>
</dbReference>
<dbReference type="InterPro" id="IPR056742">
    <property type="entry name" value="BLTP1_C"/>
</dbReference>
<accession>A0A9J2PF41</accession>
<sequence length="3725" mass="419007">MNRSTVRGWIGSAPFWQTNGSLIFPGDINLRWEDYKEIVQPDKASFWLMLGSLVLFIVWIVFLTFYLSRIVGPIVAFFLTRVARLKGYNGYISLGKEEEQWDSYYDSLWSLFGYIKLDIACGKVIAGNAMLPSAFVLIFENLVSKVLLKEYPGGSDRALVSVVGDAENVRISLVKCSEFETKKPAHFVGRRDPPPRTMGDGFAVLQTAHLKFYYNQSILGIVKEEAQSLTVDQPVWESVWRLGKNTVISYGPWADAQRVLLYDYFFPPEQRTTDVTVLPKKDERRILLAHDTRVSLLNDAGIDLWFMRGDELNALHLRVKQGSSLDFKIAWTVLDSGYQSTLRCCLLCVESSTSLAYRKFFQCETLRVSVDAHYPRDLINEWTSESIPDLHTFIPYTWEFNVRITDSAELILALNDKNWIDTSSSASAENCLAAIVGKEITAKFSFPFVDYCPEKMNMKYVIDVRNFLALRVWLPAQSPLAPVLHSLMKNAHFTCSQPAATALPTISSPSQEWEEIWRCETISLVFDYTYYVSYADPPSDLPYHVIASSTAKIPRHPIVLATDDLLIEVEIGESEILLTGIIIKLIIDLKNNYFGLYDQLTDVVSTDGASRLYGDILYEVEYYRPLALRLGLCLRSSKAHCLVHSTHTDASFPDECPMMYLDQLMLEIVKGPLETMVQVNVGTAIMCFEPSQSSICNSEGIIALKTLSFRGHAFFSEIDVPWDAGSVEYAWLMEILIGTISGKIHPTQLVVLAQFVESLLLLSVCPDEDLQLPERYELCHHMNDIRTCPRSALNLVDSKGRIQNCESEENLKYKMSRASIDSFNLVLMETKCAMQLTVVPFRLSYCNNHEGSFCSDVLLKISSIRVKQFAANSDTEWLECAALCIDHVDVDVRLPFASNEIHLIQERRNFLLKHDKATSRLHFLWSDQNLCSCFGDSRFFGSVDITGKAFLNDLEDPLAVERFEQNPNRQPGIGQSIVYEGKSQQADNMVNFRALSISESSVIRRVTFTEPAASSDTDATSVIKTSSEESFHSALSTSLVNLSHHMVCPILSSSVLLSSYTTFLSRCCLVAESEEICPYGIETDESLQRSAQRGNVMFVKKSNGVNDMRLIREDWKRNKQTAPSSLNSSSEKVVLSTPSSESAASLFGADYLALYVRGTLATNIRLFVSPLALEVTERLTQHAAFTFCSIHPAFIAQHLYTVCVFRHHSQPLTQSTQTPKMVEPNVHINVILPTVDIALFQCGLIEKTIHCTSLQDTLSHLVRSNIAVLTVPENSLVISARHNTADDSRVRAQCGNITCHAQFLQVVESNKRDFWHNKGVSVKYVSNWPMISADEQLMGYDMRTVAEFDLCDISLSINTNPSTSPQRTPLNVDNVEVHLGTTQLDFGLCKPVDQTSSKEWPLFDVFAPCLSAWTYSTHRLSESLEMWCTRIDEWIDLVFAKTLSDALDCNSDQIFSTEKSCFADVKVHQRTAASCPSCKLSLILMRYAAEADLHDFWAQTNLPEKTKLASSEVRKQALIALLSHWQTIICSQIKLVDAEVAHKYVKETIHNGGEIKIDIEMNSGKNGEPPQNKITGAGSARSVSESHQMDLYHWISARHREHKEAVLKSNVKKTLDDFEHVNPMEIVLSVFFWRVYEERNLEPSRLNGLPLPQANAVWSMNWKEVKVDVLEPKMISSSSISYLSMTRHHLLHVESILMKGHFHSRIHLDEYKVRPVRASYDISYSAISQSVRVVFALASVCLFNDLSRVMRSTANTLAYLKSTQSSRAELSAHKSSPEVAAASEQNLNQTSWITGVLDKLGDYRRSRARMPQVSRGCVQVKAEGHFSLKVVMLEIALTHLFVSTTFKKLQLSHKNERDKARVDKQVLDVLNASVQRANLILSEFVVGSDAKHIVNFSVKASTFTFKREQELDGTLHSHLNLCVGDVEGDMPIHAQNLHEVVLRNAPQLNEQMTRLEYSEPTPVGEYSPHLQYRQAVAVVHFEIRVSSIELTAQLLPSLKTMYRLEEAESSGKTGSEAKFMAKLKKHIVHFTVNAPSDERRSSISWDTFTLALPHIHADGAYKASDMVSSQVQDESLQFREGGYIDIVLTIGKLEHIFTTDLLNQVLFAEQCFRSELTLLIERIAGDRLPRPSQPPGHPSPAQYPFLFTLSVRSESAPWLQLTASTPTSTALRLTFDNISATLTNRWAQNDSDGKAERLYGKATIGISAKLGQLVKTAMFEEIETELQEFATFMTQISVQNKESNMHSSYSYVITVNRPILLIKSSAVDKAILLWLNYKNTYDYWREQRNKMLKSKRNSSLSTPSVNAALSVDTEMDVNLSLKVTNGVYVCMPLYSADLSANMSALVVSLQSTDITVCVRKELACQAAFHNFKVKFIDNFDDQALNDSWIEKDSGDPTHSNYFYFPQGTYQFVSRATAAPDPTENAKWILSVKWQMLGMIIDLDHRIGKLASLLVSTFSSLAYGDSDEEWEESGRESTVDSDGEEEQDAEIDATGEFGSLAQAEERVQWLERKMHEQSVLVTDLMQCRASEPAIEKERRKLRKLELARFKQFRKSVLDKLKRNAIRQKKRTLEPRKSEDRLGSRPTSESASSKQNSEERWLSRRHAASRSRSPSAVTPTSSASRIQQHSDGLARMSDSNVPGDLVDMDIDVQVSIESGLCTLRAVVKQEEFPTPFSKKPSARDLKSKMWAANGSSALTKLAIPSVDVKAYYTSLDRNQAQMMPRHMQTVFAHKYGKQSHRRRPAFYLAVELSSMPQESLVTPHLADFVEQMLEPLPESNVFGSSVNLSTVNQSEVGESDVPIVEMDTSALPLDVLFHLTVQSSTVRFEGHQQRSAAADCLLKLPSLTLMASTRPVSDSAECADGDAAGGGIHLSATLSAFSLNIYSPHQMSSHDALSLTLDHISVLASRSKNSRYEPDNKVQFVLTANIGSANFNYDMRRLAELISFPKPWYRRTIVRRLFFGDHSVKTPTAGAHYSSSSGSKLSHKPDTAPSISTWETVRKKEWSATVIFAVKWKELNVNAQMANTMGNTTLFIRVGALHGYCQLNSQLERIISVNFRLKSCSLSAHGGAISGQLSISKLRINCRHQIACGKPPENAARVQLEEIQSRVEWMSRPIFIGRCEKPCAAFFDRWASACDDGGNVVRASVSVNLMGSWSDLQMIITKATVDDFIRIAGKLHSFFQEQMTNSRMVWGIKSSPVSDLASAEEKPSTLQHSSRYQHWPCVLDTLTEIQSRHKILPMPTGEDGVTVVGGVLELNADMVSLACMHGEMNASSWALFHMRQPSLFFEPEAQYAFVSDGKEVGVSVSERVTLRLGNLSPDLPTADDIACQAVVCRVQQGRGSMVRQMSSVNACLEHMIGDVLKQLHLHPLGPGVPVARHSVLPLFEFPALDAILTTLQEQVLDPDEADAPIPEVRSSFICEFHDTVSVQTDFNAQVSFLPELIKTYMGNKEQTKEEKAADLNRDFRRYVCDKWIVDPKIRFIDRFKWNPPVIDEILRKLQIFDHRNTIPKALQRGMLDPCDALLARISFAILSIAKKGKMGKIHYSMQPENSTKSCKARGSDLRVHFKNTHETAQAIKHMPLKRAMRFLENVKEKKEIVPFRKFNHCVGRKAQAKAWGHTQGRWPKKSAEFLLQLLRNAESNAEYKGLDTDHLLIEHIQVQRAAKMRRRTYRAHGRINPYMSSPCHIEVILSEKEEVVSKPTEGVTKTKKESKKKQRRILARGDY</sequence>
<feature type="compositionally biased region" description="Polar residues" evidence="7">
    <location>
        <begin position="2583"/>
        <end position="2593"/>
    </location>
</feature>
<evidence type="ECO:0000256" key="7">
    <source>
        <dbReference type="SAM" id="MobiDB-lite"/>
    </source>
</evidence>
<dbReference type="PROSITE" id="PS00464">
    <property type="entry name" value="RIBOSOMAL_L22"/>
    <property type="match status" value="1"/>
</dbReference>
<evidence type="ECO:0000256" key="2">
    <source>
        <dbReference type="ARBA" id="ARBA00022980"/>
    </source>
</evidence>
<evidence type="ECO:0000256" key="3">
    <source>
        <dbReference type="ARBA" id="ARBA00023274"/>
    </source>
</evidence>
<evidence type="ECO:0000256" key="8">
    <source>
        <dbReference type="SAM" id="Phobius"/>
    </source>
</evidence>
<keyword evidence="3 6" id="KW-0687">Ribonucleoprotein</keyword>
<dbReference type="InterPro" id="IPR033616">
    <property type="entry name" value="BLTP1"/>
</dbReference>
<dbReference type="InterPro" id="IPR018260">
    <property type="entry name" value="Ribosomal_uL22_CS"/>
</dbReference>
<dbReference type="SMART" id="SM01220">
    <property type="entry name" value="FSA_C"/>
    <property type="match status" value="1"/>
</dbReference>
<comment type="similarity">
    <text evidence="1 6">Belongs to the universal ribosomal protein uL22 family.</text>
</comment>